<dbReference type="OrthoDB" id="7338235at2"/>
<feature type="transmembrane region" description="Helical" evidence="2">
    <location>
        <begin position="156"/>
        <end position="177"/>
    </location>
</feature>
<dbReference type="RefSeq" id="WP_130154598.1">
    <property type="nucleotide sequence ID" value="NZ_SCFB01000022.1"/>
</dbReference>
<feature type="domain" description="SPOR" evidence="3">
    <location>
        <begin position="364"/>
        <end position="447"/>
    </location>
</feature>
<dbReference type="Gene3D" id="3.30.70.1070">
    <property type="entry name" value="Sporulation related repeat"/>
    <property type="match status" value="1"/>
</dbReference>
<accession>A0A4Q7DGE2</accession>
<evidence type="ECO:0000259" key="3">
    <source>
        <dbReference type="PROSITE" id="PS51724"/>
    </source>
</evidence>
<feature type="compositionally biased region" description="Low complexity" evidence="1">
    <location>
        <begin position="348"/>
        <end position="361"/>
    </location>
</feature>
<reference evidence="4 5" key="1">
    <citation type="submission" date="2018-10" db="EMBL/GenBank/DDBJ databases">
        <title>An updated phylogeny of the Alphaproteobacteria reveals that the parasitic Rickettsiales and Holosporales have independent origins.</title>
        <authorList>
            <person name="Munoz-Gomez S.A."/>
            <person name="Hess S."/>
            <person name="Burger G."/>
            <person name="Lang B.F."/>
            <person name="Susko E."/>
            <person name="Slamovits C.H."/>
            <person name="Roger A.J."/>
        </authorList>
    </citation>
    <scope>NUCLEOTIDE SEQUENCE [LARGE SCALE GENOMIC DNA]</scope>
    <source>
        <strain evidence="4">HOLO01</strain>
    </source>
</reference>
<dbReference type="SUPFAM" id="SSF110997">
    <property type="entry name" value="Sporulation related repeat"/>
    <property type="match status" value="1"/>
</dbReference>
<dbReference type="EMBL" id="SCFB01000022">
    <property type="protein sequence ID" value="RZI45215.1"/>
    <property type="molecule type" value="Genomic_DNA"/>
</dbReference>
<protein>
    <recommendedName>
        <fullName evidence="3">SPOR domain-containing protein</fullName>
    </recommendedName>
</protein>
<feature type="compositionally biased region" description="Basic and acidic residues" evidence="1">
    <location>
        <begin position="33"/>
        <end position="54"/>
    </location>
</feature>
<feature type="compositionally biased region" description="Pro residues" evidence="1">
    <location>
        <begin position="338"/>
        <end position="347"/>
    </location>
</feature>
<dbReference type="GO" id="GO:0042834">
    <property type="term" value="F:peptidoglycan binding"/>
    <property type="evidence" value="ECO:0007669"/>
    <property type="project" value="InterPro"/>
</dbReference>
<evidence type="ECO:0000256" key="1">
    <source>
        <dbReference type="SAM" id="MobiDB-lite"/>
    </source>
</evidence>
<feature type="compositionally biased region" description="Low complexity" evidence="1">
    <location>
        <begin position="293"/>
        <end position="337"/>
    </location>
</feature>
<gene>
    <name evidence="4" type="ORF">EQU50_08000</name>
</gene>
<dbReference type="InterPro" id="IPR036680">
    <property type="entry name" value="SPOR-like_sf"/>
</dbReference>
<keyword evidence="5" id="KW-1185">Reference proteome</keyword>
<evidence type="ECO:0000313" key="4">
    <source>
        <dbReference type="EMBL" id="RZI45215.1"/>
    </source>
</evidence>
<feature type="compositionally biased region" description="Basic and acidic residues" evidence="1">
    <location>
        <begin position="10"/>
        <end position="21"/>
    </location>
</feature>
<feature type="compositionally biased region" description="Pro residues" evidence="1">
    <location>
        <begin position="230"/>
        <end position="239"/>
    </location>
</feature>
<comment type="caution">
    <text evidence="4">The sequence shown here is derived from an EMBL/GenBank/DDBJ whole genome shotgun (WGS) entry which is preliminary data.</text>
</comment>
<name>A0A4Q7DGE2_9PROT</name>
<keyword evidence="2" id="KW-0812">Transmembrane</keyword>
<dbReference type="InterPro" id="IPR007730">
    <property type="entry name" value="SPOR-like_dom"/>
</dbReference>
<sequence>MARFFGGRKNQAENDFRRFEQEMYLNSTPRPTHNPDRPRPEEDAQEYVDPRFDSRSYAPPLRQENLRQDAYSQQQPPLRQQPSFRVAPPLEAQPPSFGPLRPSRQDAYEQDGYSQNRHKRPARTDELKGLRFWQDDQEEVTDDSEEWVERPSPFKFIIALMGLTVMVSILWFGYRWLSQPSPDGPVLIEAEPGPFKVKPENPGGSEIPYQDKLIYGRISPGTEAPVERLLPPPEQPMAAPPLDGQAPEQGHYDPQYAAQPAYPQQQQGYQGGPAAPAQAPYPQPQQLAPVQTAPAQPNPIQAAPYPAQPAQSAQPYPPIQAAQPVYAPQHQAQMQQPQPLPPAPVAPTPQADVAPVAPTPAAKTTPEAGFYIQLGTLPTKAAAAEELKRLRKKHRVELADYDDRTEAFETADGKKVYRALIGPFQKRNTALSKCNKLGSSCRVIQVP</sequence>
<evidence type="ECO:0000256" key="2">
    <source>
        <dbReference type="SAM" id="Phobius"/>
    </source>
</evidence>
<evidence type="ECO:0000313" key="5">
    <source>
        <dbReference type="Proteomes" id="UP000293550"/>
    </source>
</evidence>
<feature type="region of interest" description="Disordered" evidence="1">
    <location>
        <begin position="1"/>
        <end position="124"/>
    </location>
</feature>
<keyword evidence="2" id="KW-0472">Membrane</keyword>
<keyword evidence="2" id="KW-1133">Transmembrane helix</keyword>
<feature type="compositionally biased region" description="Low complexity" evidence="1">
    <location>
        <begin position="73"/>
        <end position="82"/>
    </location>
</feature>
<dbReference type="Proteomes" id="UP000293550">
    <property type="component" value="Unassembled WGS sequence"/>
</dbReference>
<organism evidence="4 5">
    <name type="scientific">Candidatus Finniella inopinata</name>
    <dbReference type="NCBI Taxonomy" id="1696036"/>
    <lineage>
        <taxon>Bacteria</taxon>
        <taxon>Pseudomonadati</taxon>
        <taxon>Pseudomonadota</taxon>
        <taxon>Alphaproteobacteria</taxon>
        <taxon>Holosporales</taxon>
        <taxon>Candidatus Paracaedibacteraceae</taxon>
        <taxon>Candidatus Finniella</taxon>
    </lineage>
</organism>
<feature type="region of interest" description="Disordered" evidence="1">
    <location>
        <begin position="223"/>
        <end position="361"/>
    </location>
</feature>
<proteinExistence type="predicted"/>
<feature type="compositionally biased region" description="Low complexity" evidence="1">
    <location>
        <begin position="254"/>
        <end position="286"/>
    </location>
</feature>
<dbReference type="AlphaFoldDB" id="A0A4Q7DGE2"/>
<dbReference type="Pfam" id="PF05036">
    <property type="entry name" value="SPOR"/>
    <property type="match status" value="1"/>
</dbReference>
<dbReference type="PROSITE" id="PS51724">
    <property type="entry name" value="SPOR"/>
    <property type="match status" value="1"/>
</dbReference>